<dbReference type="Proteomes" id="UP001225498">
    <property type="component" value="Unassembled WGS sequence"/>
</dbReference>
<reference evidence="1" key="1">
    <citation type="submission" date="2023-08" db="EMBL/GenBank/DDBJ databases">
        <authorList>
            <consortium name="Clinical and Environmental Microbiology Branch: Whole genome sequencing antimicrobial resistance pathogens in the healthcare setting"/>
        </authorList>
    </citation>
    <scope>NUCLEOTIDE SEQUENCE</scope>
    <source>
        <strain evidence="1">2023CJ-00293</strain>
    </source>
</reference>
<proteinExistence type="predicted"/>
<comment type="caution">
    <text evidence="1">The sequence shown here is derived from an EMBL/GenBank/DDBJ whole genome shotgun (WGS) entry which is preliminary data.</text>
</comment>
<dbReference type="EMBL" id="ABLTIR010000010">
    <property type="protein sequence ID" value="EKZ1925781.1"/>
    <property type="molecule type" value="Genomic_DNA"/>
</dbReference>
<evidence type="ECO:0000313" key="2">
    <source>
        <dbReference type="Proteomes" id="UP001225498"/>
    </source>
</evidence>
<evidence type="ECO:0000313" key="1">
    <source>
        <dbReference type="EMBL" id="EKZ1925781.1"/>
    </source>
</evidence>
<sequence length="222" mass="24802">MREQPILFNGPMVRAILAGQKTQTRRTIKGIPWRPGCNPDFSQACAFSNAGEFRIAGSQEMTTGFRCPYGQPGDRLWVRETWRPQTVHSCAMDACDCDSVGVTFAADGEWVLHTWSQNPVPDTWCLPDAAARGNLPSIHMPRWACRLLLEIADVRVERLQAISPADALAEGAMGWAREQTSPIRDLDTGDERIAFRALWDSAGGDWNSNPWVWAITFKRIDA</sequence>
<dbReference type="AlphaFoldDB" id="A0AAI9G3Q4"/>
<evidence type="ECO:0008006" key="3">
    <source>
        <dbReference type="Google" id="ProtNLM"/>
    </source>
</evidence>
<protein>
    <recommendedName>
        <fullName evidence="3">Morphogenetic protein</fullName>
    </recommendedName>
</protein>
<organism evidence="1 2">
    <name type="scientific">Stenotrophomonas maltophilia</name>
    <name type="common">Pseudomonas maltophilia</name>
    <name type="synonym">Xanthomonas maltophilia</name>
    <dbReference type="NCBI Taxonomy" id="40324"/>
    <lineage>
        <taxon>Bacteria</taxon>
        <taxon>Pseudomonadati</taxon>
        <taxon>Pseudomonadota</taxon>
        <taxon>Gammaproteobacteria</taxon>
        <taxon>Lysobacterales</taxon>
        <taxon>Lysobacteraceae</taxon>
        <taxon>Stenotrophomonas</taxon>
        <taxon>Stenotrophomonas maltophilia group</taxon>
    </lineage>
</organism>
<gene>
    <name evidence="1" type="ORF">REH87_000757</name>
</gene>
<name>A0AAI9G3Q4_STEMA</name>
<accession>A0AAI9G3Q4</accession>
<dbReference type="RefSeq" id="WP_099491390.1">
    <property type="nucleotide sequence ID" value="NZ_JAOCKA010000029.1"/>
</dbReference>